<gene>
    <name evidence="1" type="ORF">SPSIL_036910</name>
</gene>
<dbReference type="Proteomes" id="UP000216752">
    <property type="component" value="Chromosome"/>
</dbReference>
<name>A0ABZ3IP88_9FIRM</name>
<sequence length="94" mass="10426">MQVINTDNAPDKNLITVELRSHINPTLKVDGFSLGKKTKLKLPYNICLGEFLKMYFSDNRDAIGLIAINGINVESKRVLLEGDFIDIFSLISGG</sequence>
<dbReference type="EMBL" id="CP155573">
    <property type="protein sequence ID" value="XFO67492.1"/>
    <property type="molecule type" value="Genomic_DNA"/>
</dbReference>
<evidence type="ECO:0000313" key="1">
    <source>
        <dbReference type="EMBL" id="XFO67492.1"/>
    </source>
</evidence>
<dbReference type="InterPro" id="IPR016155">
    <property type="entry name" value="Mopterin_synth/thiamin_S_b"/>
</dbReference>
<dbReference type="RefSeq" id="WP_094604248.1">
    <property type="nucleotide sequence ID" value="NZ_CP155573.1"/>
</dbReference>
<protein>
    <recommendedName>
        <fullName evidence="3">ThiS family protein</fullName>
    </recommendedName>
</protein>
<accession>A0ABZ3IP88</accession>
<keyword evidence="2" id="KW-1185">Reference proteome</keyword>
<evidence type="ECO:0000313" key="2">
    <source>
        <dbReference type="Proteomes" id="UP000216752"/>
    </source>
</evidence>
<reference evidence="1" key="1">
    <citation type="submission" date="2024-05" db="EMBL/GenBank/DDBJ databases">
        <title>Isolation and characterization of Sporomusa carbonis sp. nov., a carboxydotrophic hydrogenogen in the genus of Sporomusa isolated from a charcoal burning pile.</title>
        <authorList>
            <person name="Boeer T."/>
            <person name="Rosenbaum F."/>
            <person name="Eysell L."/>
            <person name="Mueller V."/>
            <person name="Daniel R."/>
            <person name="Poehlein A."/>
        </authorList>
    </citation>
    <scope>NUCLEOTIDE SEQUENCE [LARGE SCALE GENOMIC DNA]</scope>
    <source>
        <strain evidence="1">DSM 10669</strain>
    </source>
</reference>
<dbReference type="SUPFAM" id="SSF54285">
    <property type="entry name" value="MoaD/ThiS"/>
    <property type="match status" value="1"/>
</dbReference>
<organism evidence="1 2">
    <name type="scientific">Sporomusa silvacetica DSM 10669</name>
    <dbReference type="NCBI Taxonomy" id="1123289"/>
    <lineage>
        <taxon>Bacteria</taxon>
        <taxon>Bacillati</taxon>
        <taxon>Bacillota</taxon>
        <taxon>Negativicutes</taxon>
        <taxon>Selenomonadales</taxon>
        <taxon>Sporomusaceae</taxon>
        <taxon>Sporomusa</taxon>
    </lineage>
</organism>
<proteinExistence type="predicted"/>
<evidence type="ECO:0008006" key="3">
    <source>
        <dbReference type="Google" id="ProtNLM"/>
    </source>
</evidence>